<dbReference type="InterPro" id="IPR032682">
    <property type="entry name" value="Cnd1_C"/>
</dbReference>
<dbReference type="PANTHER" id="PTHR14222">
    <property type="entry name" value="CONDENSIN"/>
    <property type="match status" value="1"/>
</dbReference>
<name>A0A9P8CWU7_MORAP</name>
<evidence type="ECO:0000256" key="2">
    <source>
        <dbReference type="ARBA" id="ARBA00022618"/>
    </source>
</evidence>
<sequence length="1869" mass="212352">MRGRLPETKAVRASSPNSLNYGDTPLTAQGVHSSIEPSEEEIEIQEHIQHFQDEIQRTMSAPTTSIVPYRLSHREHAALAGIAGIIQQDMQTLQSAIVRAGRPPDQRDGEYNPAPDWDTDYITALVEEWQEPVSLESDYYILRSMCLYELATSIQVRVLGPEKVREYLSMALVLAQKGHALLRRTLRLEGAENRHWRYQTLMSYILQQQTIEVVEEIYKTEQLIGSPTAGQLLEDANQLATRALRSFYQGIKHYPNHTGTTAEHFLDTEWSKMAAIAESYVRLLDEFYSRQTWTQHTVQLLIGAIRENKKKCGLYLMRISRIYLEYAFWIHEQPQEPLVALPKPSRMFSEKRQASIAALIYAKQAMESLNAEDLRPKHFCQTIDCVYMVSLVCVCPDLIHSYSRKASFWIDQLQSKFPHHKVNPSYRHSAKLISSKDTAMRAILEQRQASQNPHTSVCLPEMPSHFELDEELNNVQQESVHIPREITIEGENQKTLDSILNGIVDTIQEASGNITDGALFDQIRSFIKHFIVLKKTTATKVWDIILSGFNAEILSTAQDLEINDQDVYMHHREPLEMYGFLIFWVIGIIEQRATSRAAAVDKTGKPTRGKGSRSARDGEGSEEGIITWTAEKQRAMDLMCRCADLPLSKIWTATHEKESFLSLFFKPAYQILENKENVKVAILKQRVYKVLCICIKKHNHEFGARTTILQNLQYWEHTPEPMAELLEMLINDYDFPQLADSILRDVSSKEFDDSVKDLSVPRAFSKFLVKLSELSPKAVLKQMGLLIEHLDGESYNMRQAIVEVIGNLIAYLAEVEQTDQVKNQIDGFFDILEERFMDNSSYVRTKLLQIVATLCDLRKFPKRRQRLTELVIGRLSDKSFWSRKQAIKTLVRVIETHPYSMHGGELDLDEWETHYREVTDDLKAMITKPSRRKVALNPSSDQEGGMEVDGAEPAAEDEDEEDKDISLPTDEELLELQSSKEYITKTLQQRYYADALRFVYLIHRAVPVMCELLASTAKLEVIEAMDFFVTIHRYKVRVAQDGIRKMVHLVWMKDNGDEAKSVRSRLVECYWQIYLAPESSLTEKENTALIARNLVSLTYGSTLAELTSLEQLLSTIVADSMTHPTDTIMISEEVIEKLWQVYSHHKDIPNPQRRGAIIILGMLAKAKSDIVAQKIETILKIGLGKHGKADLALARYSCIALQRIAGEKKKQKGIIGQDTVRLPMDHPIFVKLRNLIDYPTLSKNWFSIAEQALNTIYLLGEHPDSLCGEIIKSRSKSIFSLQESLDSPLEQMLMDTHMGTPDMDTTMTMSAENAFTIDSWQLSQLLFIVGHVAIKHIVHMEVIEEEFKRRKAAAGSEKKKGKDSVEDELDQVVGTTEDEFGDAMAHIRERELLFGEGSLLQVFGPLVVTICGNNTLYSDKTLQSSATLALCKMMCISAEFCEHNLQLLFTILEKSTEPTIRSNIIIALGDMAVCFNNLIDANIAYLYKRLSDSDAAVKKNTLMVLTHLILNGMVKVKGQLGEMAICLVDEDARISDLARLFFTELSSKDNAVYNNMPDIISHMSNAKIDEESYRKIMRFLFELIKEKNMESMIEKLCQRFKNTDEPRGWRDIAFCLSMLPFKTERSFKRLLEGFPNYQDKVHEEQVFKYLSDIISKGRLIKPPKPEMKPVIDEFENKLKEFKAKGEEGQNTEAKAISAVKRGGRKGGRKAGSSLAGLKVKGIPNHSISTAPTKRNTRRGAKKQDGQDDDEEMEGDEETPKEDSEAVDKVMNEVEMEDAEEEEAEEEERLVRRKPAAASKRGRGNTRASRPIRDPSDDESDAAPPPGPRPARSQRGAAARARRIVESDDEDDVAEVDDDDDDGDDDGVYA</sequence>
<dbReference type="Proteomes" id="UP000717515">
    <property type="component" value="Unassembled WGS sequence"/>
</dbReference>
<accession>A0A9P8CWU7</accession>
<feature type="compositionally biased region" description="Acidic residues" evidence="7">
    <location>
        <begin position="944"/>
        <end position="967"/>
    </location>
</feature>
<keyword evidence="5" id="KW-0539">Nucleus</keyword>
<keyword evidence="2" id="KW-0132">Cell division</keyword>
<evidence type="ECO:0000256" key="5">
    <source>
        <dbReference type="ARBA" id="ARBA00023242"/>
    </source>
</evidence>
<dbReference type="InterPro" id="IPR026971">
    <property type="entry name" value="CND1/NCAPD3"/>
</dbReference>
<feature type="compositionally biased region" description="Acidic residues" evidence="7">
    <location>
        <begin position="1746"/>
        <end position="1759"/>
    </location>
</feature>
<dbReference type="SUPFAM" id="SSF48371">
    <property type="entry name" value="ARM repeat"/>
    <property type="match status" value="1"/>
</dbReference>
<feature type="compositionally biased region" description="Basic and acidic residues" evidence="7">
    <location>
        <begin position="1"/>
        <end position="10"/>
    </location>
</feature>
<feature type="domain" description="Condensin complex subunit 1 N-terminal" evidence="9">
    <location>
        <begin position="537"/>
        <end position="704"/>
    </location>
</feature>
<dbReference type="PANTHER" id="PTHR14222:SF2">
    <property type="entry name" value="CONDENSIN COMPLEX SUBUNIT 1"/>
    <property type="match status" value="1"/>
</dbReference>
<evidence type="ECO:0008006" key="12">
    <source>
        <dbReference type="Google" id="ProtNLM"/>
    </source>
</evidence>
<feature type="compositionally biased region" description="Polar residues" evidence="7">
    <location>
        <begin position="14"/>
        <end position="31"/>
    </location>
</feature>
<dbReference type="EMBL" id="JAIFTL010000095">
    <property type="protein sequence ID" value="KAG9323573.1"/>
    <property type="molecule type" value="Genomic_DNA"/>
</dbReference>
<organism evidence="10 11">
    <name type="scientific">Mortierella alpina</name>
    <name type="common">Oleaginous fungus</name>
    <name type="synonym">Mortierella renispora</name>
    <dbReference type="NCBI Taxonomy" id="64518"/>
    <lineage>
        <taxon>Eukaryota</taxon>
        <taxon>Fungi</taxon>
        <taxon>Fungi incertae sedis</taxon>
        <taxon>Mucoromycota</taxon>
        <taxon>Mortierellomycotina</taxon>
        <taxon>Mortierellomycetes</taxon>
        <taxon>Mortierellales</taxon>
        <taxon>Mortierellaceae</taxon>
        <taxon>Mortierella</taxon>
    </lineage>
</organism>
<feature type="compositionally biased region" description="Basic residues" evidence="7">
    <location>
        <begin position="1790"/>
        <end position="1803"/>
    </location>
</feature>
<dbReference type="InterPro" id="IPR024324">
    <property type="entry name" value="Condensin_cplx_su1_N"/>
</dbReference>
<gene>
    <name evidence="10" type="ORF">KVV02_004823</name>
</gene>
<feature type="region of interest" description="Disordered" evidence="7">
    <location>
        <begin position="1"/>
        <end position="33"/>
    </location>
</feature>
<evidence type="ECO:0000256" key="6">
    <source>
        <dbReference type="ARBA" id="ARBA00023306"/>
    </source>
</evidence>
<dbReference type="GO" id="GO:0007076">
    <property type="term" value="P:mitotic chromosome condensation"/>
    <property type="evidence" value="ECO:0007669"/>
    <property type="project" value="InterPro"/>
</dbReference>
<evidence type="ECO:0000256" key="4">
    <source>
        <dbReference type="ARBA" id="ARBA00023067"/>
    </source>
</evidence>
<dbReference type="GO" id="GO:0042393">
    <property type="term" value="F:histone binding"/>
    <property type="evidence" value="ECO:0007669"/>
    <property type="project" value="TreeGrafter"/>
</dbReference>
<dbReference type="GO" id="GO:0010032">
    <property type="term" value="P:meiotic chromosome condensation"/>
    <property type="evidence" value="ECO:0007669"/>
    <property type="project" value="TreeGrafter"/>
</dbReference>
<feature type="compositionally biased region" description="Basic and acidic residues" evidence="7">
    <location>
        <begin position="1760"/>
        <end position="1771"/>
    </location>
</feature>
<dbReference type="Gene3D" id="1.25.10.10">
    <property type="entry name" value="Leucine-rich Repeat Variant"/>
    <property type="match status" value="2"/>
</dbReference>
<proteinExistence type="predicted"/>
<feature type="compositionally biased region" description="Acidic residues" evidence="7">
    <location>
        <begin position="1773"/>
        <end position="1787"/>
    </location>
</feature>
<evidence type="ECO:0000256" key="3">
    <source>
        <dbReference type="ARBA" id="ARBA00022776"/>
    </source>
</evidence>
<dbReference type="InterPro" id="IPR011989">
    <property type="entry name" value="ARM-like"/>
</dbReference>
<feature type="compositionally biased region" description="Acidic residues" evidence="7">
    <location>
        <begin position="1846"/>
        <end position="1869"/>
    </location>
</feature>
<keyword evidence="6" id="KW-0131">Cell cycle</keyword>
<evidence type="ECO:0000259" key="9">
    <source>
        <dbReference type="Pfam" id="PF12922"/>
    </source>
</evidence>
<keyword evidence="4" id="KW-0226">DNA condensation</keyword>
<feature type="region of interest" description="Disordered" evidence="7">
    <location>
        <begin position="1682"/>
        <end position="1869"/>
    </location>
</feature>
<feature type="compositionally biased region" description="Low complexity" evidence="7">
    <location>
        <begin position="1829"/>
        <end position="1838"/>
    </location>
</feature>
<evidence type="ECO:0000313" key="11">
    <source>
        <dbReference type="Proteomes" id="UP000717515"/>
    </source>
</evidence>
<dbReference type="GO" id="GO:0000796">
    <property type="term" value="C:condensin complex"/>
    <property type="evidence" value="ECO:0007669"/>
    <property type="project" value="TreeGrafter"/>
</dbReference>
<dbReference type="GO" id="GO:0005634">
    <property type="term" value="C:nucleus"/>
    <property type="evidence" value="ECO:0007669"/>
    <property type="project" value="UniProtKB-SubCell"/>
</dbReference>
<protein>
    <recommendedName>
        <fullName evidence="12">Condensin complex subunit 1</fullName>
    </recommendedName>
</protein>
<dbReference type="InterPro" id="IPR016024">
    <property type="entry name" value="ARM-type_fold"/>
</dbReference>
<evidence type="ECO:0000256" key="7">
    <source>
        <dbReference type="SAM" id="MobiDB-lite"/>
    </source>
</evidence>
<evidence type="ECO:0000259" key="8">
    <source>
        <dbReference type="Pfam" id="PF12717"/>
    </source>
</evidence>
<evidence type="ECO:0000313" key="10">
    <source>
        <dbReference type="EMBL" id="KAG9323573.1"/>
    </source>
</evidence>
<dbReference type="GO" id="GO:0051301">
    <property type="term" value="P:cell division"/>
    <property type="evidence" value="ECO:0007669"/>
    <property type="project" value="UniProtKB-KW"/>
</dbReference>
<comment type="caution">
    <text evidence="10">The sequence shown here is derived from an EMBL/GenBank/DDBJ whole genome shotgun (WGS) entry which is preliminary data.</text>
</comment>
<comment type="subcellular location">
    <subcellularLocation>
        <location evidence="1">Nucleus</location>
    </subcellularLocation>
</comment>
<feature type="domain" description="Condensin complex subunit 1 C-terminal" evidence="8">
    <location>
        <begin position="1459"/>
        <end position="1617"/>
    </location>
</feature>
<reference evidence="10" key="1">
    <citation type="submission" date="2021-07" db="EMBL/GenBank/DDBJ databases">
        <title>Draft genome of Mortierella alpina, strain LL118, isolated from an aspen leaf litter sample.</title>
        <authorList>
            <person name="Yang S."/>
            <person name="Vinatzer B.A."/>
        </authorList>
    </citation>
    <scope>NUCLEOTIDE SEQUENCE</scope>
    <source>
        <strain evidence="10">LL118</strain>
    </source>
</reference>
<evidence type="ECO:0000256" key="1">
    <source>
        <dbReference type="ARBA" id="ARBA00004123"/>
    </source>
</evidence>
<dbReference type="GO" id="GO:0000779">
    <property type="term" value="C:condensed chromosome, centromeric region"/>
    <property type="evidence" value="ECO:0007669"/>
    <property type="project" value="TreeGrafter"/>
</dbReference>
<dbReference type="Pfam" id="PF12717">
    <property type="entry name" value="Cnd1"/>
    <property type="match status" value="1"/>
</dbReference>
<keyword evidence="3" id="KW-0498">Mitosis</keyword>
<dbReference type="Pfam" id="PF12922">
    <property type="entry name" value="Cnd1_N"/>
    <property type="match status" value="1"/>
</dbReference>
<feature type="region of interest" description="Disordered" evidence="7">
    <location>
        <begin position="931"/>
        <end position="967"/>
    </location>
</feature>
<feature type="region of interest" description="Disordered" evidence="7">
    <location>
        <begin position="599"/>
        <end position="621"/>
    </location>
</feature>